<dbReference type="AlphaFoldDB" id="A0A075LGL1"/>
<comment type="similarity">
    <text evidence="2">Belongs to the AzlC family.</text>
</comment>
<feature type="transmembrane region" description="Helical" evidence="8">
    <location>
        <begin position="63"/>
        <end position="85"/>
    </location>
</feature>
<organism evidence="9 10">
    <name type="scientific">Terribacillus saccharophilus</name>
    <dbReference type="NCBI Taxonomy" id="361277"/>
    <lineage>
        <taxon>Bacteria</taxon>
        <taxon>Bacillati</taxon>
        <taxon>Bacillota</taxon>
        <taxon>Bacilli</taxon>
        <taxon>Bacillales</taxon>
        <taxon>Bacillaceae</taxon>
        <taxon>Terribacillus</taxon>
    </lineage>
</organism>
<dbReference type="HOGENOM" id="CLU_065777_3_0_9"/>
<reference evidence="9 10" key="1">
    <citation type="submission" date="2014-07" db="EMBL/GenBank/DDBJ databases">
        <title>Complete genome sequence of a moderately halophilic bacterium Terribacillus aidingensis MP602, isolated from Cryptomeria fortunei in Tianmu mountain in China.</title>
        <authorList>
            <person name="Wang Y."/>
            <person name="Lu P."/>
            <person name="Zhang L."/>
        </authorList>
    </citation>
    <scope>NUCLEOTIDE SEQUENCE [LARGE SCALE GENOMIC DNA]</scope>
    <source>
        <strain evidence="9 10">MP602</strain>
    </source>
</reference>
<feature type="transmembrane region" description="Helical" evidence="8">
    <location>
        <begin position="197"/>
        <end position="214"/>
    </location>
</feature>
<dbReference type="GO" id="GO:0005886">
    <property type="term" value="C:plasma membrane"/>
    <property type="evidence" value="ECO:0007669"/>
    <property type="project" value="UniProtKB-SubCell"/>
</dbReference>
<feature type="transmembrane region" description="Helical" evidence="8">
    <location>
        <begin position="145"/>
        <end position="163"/>
    </location>
</feature>
<dbReference type="Pfam" id="PF03591">
    <property type="entry name" value="AzlC"/>
    <property type="match status" value="1"/>
</dbReference>
<evidence type="ECO:0000256" key="3">
    <source>
        <dbReference type="ARBA" id="ARBA00022448"/>
    </source>
</evidence>
<dbReference type="KEGG" id="tap:GZ22_02150"/>
<feature type="transmembrane region" description="Helical" evidence="8">
    <location>
        <begin position="169"/>
        <end position="185"/>
    </location>
</feature>
<dbReference type="OrthoDB" id="3177005at2"/>
<evidence type="ECO:0000256" key="1">
    <source>
        <dbReference type="ARBA" id="ARBA00004651"/>
    </source>
</evidence>
<keyword evidence="3" id="KW-0813">Transport</keyword>
<evidence type="ECO:0000256" key="2">
    <source>
        <dbReference type="ARBA" id="ARBA00010735"/>
    </source>
</evidence>
<evidence type="ECO:0000256" key="6">
    <source>
        <dbReference type="ARBA" id="ARBA00022989"/>
    </source>
</evidence>
<dbReference type="Proteomes" id="UP000027980">
    <property type="component" value="Chromosome"/>
</dbReference>
<keyword evidence="5 8" id="KW-0812">Transmembrane</keyword>
<keyword evidence="4" id="KW-1003">Cell membrane</keyword>
<evidence type="ECO:0000313" key="9">
    <source>
        <dbReference type="EMBL" id="AIF65564.1"/>
    </source>
</evidence>
<evidence type="ECO:0000313" key="10">
    <source>
        <dbReference type="Proteomes" id="UP000027980"/>
    </source>
</evidence>
<dbReference type="RefSeq" id="WP_099046352.1">
    <property type="nucleotide sequence ID" value="NZ_CP008876.1"/>
</dbReference>
<dbReference type="GeneID" id="34222248"/>
<evidence type="ECO:0000256" key="5">
    <source>
        <dbReference type="ARBA" id="ARBA00022692"/>
    </source>
</evidence>
<evidence type="ECO:0000256" key="8">
    <source>
        <dbReference type="SAM" id="Phobius"/>
    </source>
</evidence>
<accession>A0A075LGL1</accession>
<protein>
    <submittedName>
        <fullName evidence="9">Branched-chain amino acid ABC transporter permease</fullName>
    </submittedName>
</protein>
<dbReference type="GO" id="GO:1903785">
    <property type="term" value="P:L-valine transmembrane transport"/>
    <property type="evidence" value="ECO:0007669"/>
    <property type="project" value="TreeGrafter"/>
</dbReference>
<feature type="transmembrane region" description="Helical" evidence="8">
    <location>
        <begin position="220"/>
        <end position="236"/>
    </location>
</feature>
<dbReference type="PANTHER" id="PTHR34979">
    <property type="entry name" value="INNER MEMBRANE PROTEIN YGAZ"/>
    <property type="match status" value="1"/>
</dbReference>
<proteinExistence type="inferred from homology"/>
<evidence type="ECO:0000256" key="4">
    <source>
        <dbReference type="ARBA" id="ARBA00022475"/>
    </source>
</evidence>
<dbReference type="PANTHER" id="PTHR34979:SF1">
    <property type="entry name" value="INNER MEMBRANE PROTEIN YGAZ"/>
    <property type="match status" value="1"/>
</dbReference>
<comment type="subcellular location">
    <subcellularLocation>
        <location evidence="1">Cell membrane</location>
        <topology evidence="1">Multi-pass membrane protein</topology>
    </subcellularLocation>
</comment>
<name>A0A075LGL1_9BACI</name>
<sequence length="238" mass="25455">MLTDSVSRNTSLTFVQGFRDCLPTLFGYISVGIAFGIVGSASHLSILEITLLSASVYAGAAQFAICALLLAGSPLSAIVFSAFIINLRNFLLSATLAPHFTKESFLHNIGVGILMTDESFGVAATKLKQFGSLSAHWMHGLNLTAYLFWNLSCIVGAVSGQWISDPEAWGLDFALPAMFLGLLFLQLEHVPSAKWKLYATLILCMFAAMLGLSLLLPTHISVILATVIVASLGVVLDK</sequence>
<dbReference type="InterPro" id="IPR011606">
    <property type="entry name" value="Brnchd-chn_aa_trnsp_permease"/>
</dbReference>
<keyword evidence="7 8" id="KW-0472">Membrane</keyword>
<gene>
    <name evidence="9" type="ORF">GZ22_02150</name>
</gene>
<feature type="transmembrane region" description="Helical" evidence="8">
    <location>
        <begin position="25"/>
        <end position="51"/>
    </location>
</feature>
<evidence type="ECO:0000256" key="7">
    <source>
        <dbReference type="ARBA" id="ARBA00023136"/>
    </source>
</evidence>
<dbReference type="EMBL" id="CP008876">
    <property type="protein sequence ID" value="AIF65564.1"/>
    <property type="molecule type" value="Genomic_DNA"/>
</dbReference>
<keyword evidence="6 8" id="KW-1133">Transmembrane helix</keyword>